<feature type="non-terminal residue" evidence="1">
    <location>
        <position position="1"/>
    </location>
</feature>
<dbReference type="Proteomes" id="UP000663881">
    <property type="component" value="Unassembled WGS sequence"/>
</dbReference>
<evidence type="ECO:0000313" key="2">
    <source>
        <dbReference type="Proteomes" id="UP000663881"/>
    </source>
</evidence>
<evidence type="ECO:0000313" key="1">
    <source>
        <dbReference type="EMBL" id="CAF4361568.1"/>
    </source>
</evidence>
<reference evidence="1" key="1">
    <citation type="submission" date="2021-02" db="EMBL/GenBank/DDBJ databases">
        <authorList>
            <person name="Nowell W R."/>
        </authorList>
    </citation>
    <scope>NUCLEOTIDE SEQUENCE</scope>
</reference>
<gene>
    <name evidence="1" type="ORF">OKA104_LOCUS49354</name>
</gene>
<accession>A0A820LRD2</accession>
<organism evidence="1 2">
    <name type="scientific">Adineta steineri</name>
    <dbReference type="NCBI Taxonomy" id="433720"/>
    <lineage>
        <taxon>Eukaryota</taxon>
        <taxon>Metazoa</taxon>
        <taxon>Spiralia</taxon>
        <taxon>Gnathifera</taxon>
        <taxon>Rotifera</taxon>
        <taxon>Eurotatoria</taxon>
        <taxon>Bdelloidea</taxon>
        <taxon>Adinetida</taxon>
        <taxon>Adinetidae</taxon>
        <taxon>Adineta</taxon>
    </lineage>
</organism>
<dbReference type="EMBL" id="CAJOAY010022888">
    <property type="protein sequence ID" value="CAF4361568.1"/>
    <property type="molecule type" value="Genomic_DNA"/>
</dbReference>
<proteinExistence type="predicted"/>
<comment type="caution">
    <text evidence="1">The sequence shown here is derived from an EMBL/GenBank/DDBJ whole genome shotgun (WGS) entry which is preliminary data.</text>
</comment>
<sequence>TYGNQPIFNTSYGFNGTISYLLTSLTSSIMTVSSAFPNTYIPFSDVGVSRNGYTFNSGIVVT</sequence>
<feature type="non-terminal residue" evidence="1">
    <location>
        <position position="62"/>
    </location>
</feature>
<name>A0A820LRD2_9BILA</name>
<protein>
    <submittedName>
        <fullName evidence="1">Uncharacterized protein</fullName>
    </submittedName>
</protein>
<dbReference type="AlphaFoldDB" id="A0A820LRD2"/>